<feature type="non-terminal residue" evidence="2">
    <location>
        <position position="1"/>
    </location>
</feature>
<protein>
    <submittedName>
        <fullName evidence="2">Uncharacterized protein</fullName>
    </submittedName>
</protein>
<comment type="caution">
    <text evidence="2">The sequence shown here is derived from an EMBL/GenBank/DDBJ whole genome shotgun (WGS) entry which is preliminary data.</text>
</comment>
<keyword evidence="3" id="KW-1185">Reference proteome</keyword>
<evidence type="ECO:0000313" key="2">
    <source>
        <dbReference type="EMBL" id="CAJ0565479.1"/>
    </source>
</evidence>
<accession>A0AA36FSJ7</accession>
<evidence type="ECO:0000256" key="1">
    <source>
        <dbReference type="SAM" id="MobiDB-lite"/>
    </source>
</evidence>
<dbReference type="EMBL" id="CATQJA010001047">
    <property type="protein sequence ID" value="CAJ0565479.1"/>
    <property type="molecule type" value="Genomic_DNA"/>
</dbReference>
<proteinExistence type="predicted"/>
<feature type="compositionally biased region" description="Basic and acidic residues" evidence="1">
    <location>
        <begin position="323"/>
        <end position="335"/>
    </location>
</feature>
<dbReference type="Proteomes" id="UP001177023">
    <property type="component" value="Unassembled WGS sequence"/>
</dbReference>
<evidence type="ECO:0000313" key="3">
    <source>
        <dbReference type="Proteomes" id="UP001177023"/>
    </source>
</evidence>
<gene>
    <name evidence="2" type="ORF">MSPICULIGERA_LOCUS4119</name>
</gene>
<feature type="region of interest" description="Disordered" evidence="1">
    <location>
        <begin position="292"/>
        <end position="335"/>
    </location>
</feature>
<sequence>MFIRTYIEYTEQKKKGHSPLSIWAQKNYIQMNAMKMIEGIKRQLSEELRRTGIIQTNCDETEMNLHSGSWPMVRAAIVAGCYPGVGYVRIGNRLKKIRTTVDQNCGLHTSSCIRRQLMNRNTDNQRNGEPKEEPHIEYVVFQELSRMEGQSLTHDVEELGSDEEQEAAIYPALSILELDDWFGAKGRRAHLRRVVQLRFRIMDYFLKVMEQPKLLYTRKYDDLLKTIRTCLEVDHESHHFNPYVFCFVKDISGNQLQTRNTQSSHSQSSLSWDENPKATVVKVFAQQRRAQQEEVKAKRVVQPEAPLEAHPPPTRQQSSSSKTDSRDRDPPRSYR</sequence>
<reference evidence="2" key="1">
    <citation type="submission" date="2023-06" db="EMBL/GenBank/DDBJ databases">
        <authorList>
            <person name="Delattre M."/>
        </authorList>
    </citation>
    <scope>NUCLEOTIDE SEQUENCE</scope>
    <source>
        <strain evidence="2">AF72</strain>
    </source>
</reference>
<name>A0AA36FSJ7_9BILA</name>
<organism evidence="2 3">
    <name type="scientific">Mesorhabditis spiculigera</name>
    <dbReference type="NCBI Taxonomy" id="96644"/>
    <lineage>
        <taxon>Eukaryota</taxon>
        <taxon>Metazoa</taxon>
        <taxon>Ecdysozoa</taxon>
        <taxon>Nematoda</taxon>
        <taxon>Chromadorea</taxon>
        <taxon>Rhabditida</taxon>
        <taxon>Rhabditina</taxon>
        <taxon>Rhabditomorpha</taxon>
        <taxon>Rhabditoidea</taxon>
        <taxon>Rhabditidae</taxon>
        <taxon>Mesorhabditinae</taxon>
        <taxon>Mesorhabditis</taxon>
    </lineage>
</organism>
<dbReference type="AlphaFoldDB" id="A0AA36FSJ7"/>